<dbReference type="InParanoid" id="F6VWG4"/>
<dbReference type="PANTHER" id="PTHR11923:SF51">
    <property type="entry name" value="LYSOSOME MEMBRANE PROTEIN 2"/>
    <property type="match status" value="1"/>
</dbReference>
<dbReference type="Ensembl" id="ENSCINT00000027914.2">
    <property type="protein sequence ID" value="ENSCINP00000027668.2"/>
    <property type="gene ID" value="ENSCING00000015724.2"/>
</dbReference>
<evidence type="ECO:0000256" key="1">
    <source>
        <dbReference type="ARBA" id="ARBA00004651"/>
    </source>
</evidence>
<dbReference type="OMA" id="YNDSRGW"/>
<dbReference type="PRINTS" id="PR01610">
    <property type="entry name" value="CD36ANTIGEN"/>
</dbReference>
<evidence type="ECO:0000256" key="8">
    <source>
        <dbReference type="ARBA" id="ARBA00023170"/>
    </source>
</evidence>
<evidence type="ECO:0000256" key="2">
    <source>
        <dbReference type="ARBA" id="ARBA00010532"/>
    </source>
</evidence>
<evidence type="ECO:0000256" key="5">
    <source>
        <dbReference type="ARBA" id="ARBA00022989"/>
    </source>
</evidence>
<evidence type="ECO:0000256" key="4">
    <source>
        <dbReference type="ARBA" id="ARBA00022692"/>
    </source>
</evidence>
<proteinExistence type="inferred from homology"/>
<feature type="transmembrane region" description="Helical" evidence="10">
    <location>
        <begin position="9"/>
        <end position="31"/>
    </location>
</feature>
<reference evidence="11" key="4">
    <citation type="submission" date="2025-09" db="UniProtKB">
        <authorList>
            <consortium name="Ensembl"/>
        </authorList>
    </citation>
    <scope>IDENTIFICATION</scope>
</reference>
<evidence type="ECO:0000256" key="7">
    <source>
        <dbReference type="ARBA" id="ARBA00023157"/>
    </source>
</evidence>
<dbReference type="EMBL" id="EAAA01002246">
    <property type="status" value="NOT_ANNOTATED_CDS"/>
    <property type="molecule type" value="Genomic_DNA"/>
</dbReference>
<keyword evidence="6 10" id="KW-0472">Membrane</keyword>
<dbReference type="GO" id="GO:0005886">
    <property type="term" value="C:plasma membrane"/>
    <property type="evidence" value="ECO:0007669"/>
    <property type="project" value="UniProtKB-SubCell"/>
</dbReference>
<keyword evidence="7" id="KW-1015">Disulfide bond</keyword>
<accession>F6VWG4</accession>
<evidence type="ECO:0000256" key="9">
    <source>
        <dbReference type="ARBA" id="ARBA00023180"/>
    </source>
</evidence>
<dbReference type="AlphaFoldDB" id="F6VWG4"/>
<sequence length="257" mass="29056">MGCCNKKCGLIATVIVGGILVILGGIINVVFEDLFNQILLQESVIAVGTLMYDNWIEVATPTYLSYYLYNMTNGDEFLAPRKPYVKPNLQEIGPYVFREYLSKDTVHFLDDDVPQQVYYRQKTMIVFDRERSAGDLSDLVTTVNPIGASMPAIVDFVFSQRNQTTPNAIYSALNTIYRTTGTELIFTRSVNDILFGFQDNFFDLIANLVNETTGVEIPDFGLFSTYNDSRGWFDYQVYTGKDATDLTNIITAYKNQT</sequence>
<dbReference type="Proteomes" id="UP000008144">
    <property type="component" value="Chromosome 6"/>
</dbReference>
<evidence type="ECO:0000313" key="12">
    <source>
        <dbReference type="Proteomes" id="UP000008144"/>
    </source>
</evidence>
<evidence type="ECO:0000256" key="3">
    <source>
        <dbReference type="ARBA" id="ARBA00022475"/>
    </source>
</evidence>
<dbReference type="PANTHER" id="PTHR11923">
    <property type="entry name" value="SCAVENGER RECEPTOR CLASS B TYPE-1 SR-B1"/>
    <property type="match status" value="1"/>
</dbReference>
<dbReference type="InterPro" id="IPR002159">
    <property type="entry name" value="CD36_fam"/>
</dbReference>
<dbReference type="Pfam" id="PF01130">
    <property type="entry name" value="CD36"/>
    <property type="match status" value="1"/>
</dbReference>
<reference evidence="11" key="3">
    <citation type="submission" date="2025-08" db="UniProtKB">
        <authorList>
            <consortium name="Ensembl"/>
        </authorList>
    </citation>
    <scope>IDENTIFICATION</scope>
</reference>
<name>F6VWG4_CIOIN</name>
<comment type="similarity">
    <text evidence="2">Belongs to the CD36 family.</text>
</comment>
<keyword evidence="4 10" id="KW-0812">Transmembrane</keyword>
<keyword evidence="3" id="KW-1003">Cell membrane</keyword>
<dbReference type="HOGENOM" id="CLU_1153916_0_0_1"/>
<dbReference type="GeneTree" id="ENSGT00940000153372"/>
<keyword evidence="8" id="KW-0675">Receptor</keyword>
<organism evidence="11 12">
    <name type="scientific">Ciona intestinalis</name>
    <name type="common">Transparent sea squirt</name>
    <name type="synonym">Ascidia intestinalis</name>
    <dbReference type="NCBI Taxonomy" id="7719"/>
    <lineage>
        <taxon>Eukaryota</taxon>
        <taxon>Metazoa</taxon>
        <taxon>Chordata</taxon>
        <taxon>Tunicata</taxon>
        <taxon>Ascidiacea</taxon>
        <taxon>Phlebobranchia</taxon>
        <taxon>Cionidae</taxon>
        <taxon>Ciona</taxon>
    </lineage>
</organism>
<comment type="subcellular location">
    <subcellularLocation>
        <location evidence="1">Cell membrane</location>
        <topology evidence="1">Multi-pass membrane protein</topology>
    </subcellularLocation>
</comment>
<dbReference type="STRING" id="7719.ENSCINP00000027668"/>
<evidence type="ECO:0000256" key="6">
    <source>
        <dbReference type="ARBA" id="ARBA00023136"/>
    </source>
</evidence>
<keyword evidence="5 10" id="KW-1133">Transmembrane helix</keyword>
<evidence type="ECO:0000256" key="10">
    <source>
        <dbReference type="SAM" id="Phobius"/>
    </source>
</evidence>
<dbReference type="InterPro" id="IPR005428">
    <property type="entry name" value="CD36/SCARB1/SNMP1"/>
</dbReference>
<keyword evidence="9" id="KW-0325">Glycoprotein</keyword>
<keyword evidence="12" id="KW-1185">Reference proteome</keyword>
<protein>
    <submittedName>
        <fullName evidence="11">Uncharacterized protein</fullName>
    </submittedName>
</protein>
<reference evidence="11" key="2">
    <citation type="journal article" date="2008" name="Genome Biol.">
        <title>Improved genome assembly and evidence-based global gene model set for the chordate Ciona intestinalis: new insight into intron and operon populations.</title>
        <authorList>
            <person name="Satou Y."/>
            <person name="Mineta K."/>
            <person name="Ogasawara M."/>
            <person name="Sasakura Y."/>
            <person name="Shoguchi E."/>
            <person name="Ueno K."/>
            <person name="Yamada L."/>
            <person name="Matsumoto J."/>
            <person name="Wasserscheid J."/>
            <person name="Dewar K."/>
            <person name="Wiley G.B."/>
            <person name="Macmil S.L."/>
            <person name="Roe B.A."/>
            <person name="Zeller R.W."/>
            <person name="Hastings K.E."/>
            <person name="Lemaire P."/>
            <person name="Lindquist E."/>
            <person name="Endo T."/>
            <person name="Hotta K."/>
            <person name="Inaba K."/>
        </authorList>
    </citation>
    <scope>NUCLEOTIDE SEQUENCE [LARGE SCALE GENOMIC DNA]</scope>
    <source>
        <strain evidence="11">wild type</strain>
    </source>
</reference>
<evidence type="ECO:0000313" key="11">
    <source>
        <dbReference type="Ensembl" id="ENSCINP00000027668.2"/>
    </source>
</evidence>
<reference evidence="12" key="1">
    <citation type="journal article" date="2002" name="Science">
        <title>The draft genome of Ciona intestinalis: insights into chordate and vertebrate origins.</title>
        <authorList>
            <person name="Dehal P."/>
            <person name="Satou Y."/>
            <person name="Campbell R.K."/>
            <person name="Chapman J."/>
            <person name="Degnan B."/>
            <person name="De Tomaso A."/>
            <person name="Davidson B."/>
            <person name="Di Gregorio A."/>
            <person name="Gelpke M."/>
            <person name="Goodstein D.M."/>
            <person name="Harafuji N."/>
            <person name="Hastings K.E."/>
            <person name="Ho I."/>
            <person name="Hotta K."/>
            <person name="Huang W."/>
            <person name="Kawashima T."/>
            <person name="Lemaire P."/>
            <person name="Martinez D."/>
            <person name="Meinertzhagen I.A."/>
            <person name="Necula S."/>
            <person name="Nonaka M."/>
            <person name="Putnam N."/>
            <person name="Rash S."/>
            <person name="Saiga H."/>
            <person name="Satake M."/>
            <person name="Terry A."/>
            <person name="Yamada L."/>
            <person name="Wang H.G."/>
            <person name="Awazu S."/>
            <person name="Azumi K."/>
            <person name="Boore J."/>
            <person name="Branno M."/>
            <person name="Chin-Bow S."/>
            <person name="DeSantis R."/>
            <person name="Doyle S."/>
            <person name="Francino P."/>
            <person name="Keys D.N."/>
            <person name="Haga S."/>
            <person name="Hayashi H."/>
            <person name="Hino K."/>
            <person name="Imai K.S."/>
            <person name="Inaba K."/>
            <person name="Kano S."/>
            <person name="Kobayashi K."/>
            <person name="Kobayashi M."/>
            <person name="Lee B.I."/>
            <person name="Makabe K.W."/>
            <person name="Manohar C."/>
            <person name="Matassi G."/>
            <person name="Medina M."/>
            <person name="Mochizuki Y."/>
            <person name="Mount S."/>
            <person name="Morishita T."/>
            <person name="Miura S."/>
            <person name="Nakayama A."/>
            <person name="Nishizaka S."/>
            <person name="Nomoto H."/>
            <person name="Ohta F."/>
            <person name="Oishi K."/>
            <person name="Rigoutsos I."/>
            <person name="Sano M."/>
            <person name="Sasaki A."/>
            <person name="Sasakura Y."/>
            <person name="Shoguchi E."/>
            <person name="Shin-i T."/>
            <person name="Spagnuolo A."/>
            <person name="Stainier D."/>
            <person name="Suzuki M.M."/>
            <person name="Tassy O."/>
            <person name="Takatori N."/>
            <person name="Tokuoka M."/>
            <person name="Yagi K."/>
            <person name="Yoshizaki F."/>
            <person name="Wada S."/>
            <person name="Zhang C."/>
            <person name="Hyatt P.D."/>
            <person name="Larimer F."/>
            <person name="Detter C."/>
            <person name="Doggett N."/>
            <person name="Glavina T."/>
            <person name="Hawkins T."/>
            <person name="Richardson P."/>
            <person name="Lucas S."/>
            <person name="Kohara Y."/>
            <person name="Levine M."/>
            <person name="Satoh N."/>
            <person name="Rokhsar D.S."/>
        </authorList>
    </citation>
    <scope>NUCLEOTIDE SEQUENCE [LARGE SCALE GENOMIC DNA]</scope>
</reference>